<dbReference type="Pfam" id="PF03169">
    <property type="entry name" value="OPT"/>
    <property type="match status" value="1"/>
</dbReference>
<evidence type="ECO:0000256" key="3">
    <source>
        <dbReference type="ARBA" id="ARBA00022448"/>
    </source>
</evidence>
<dbReference type="InterPro" id="IPR004648">
    <property type="entry name" value="Oligpept_transpt"/>
</dbReference>
<dbReference type="PANTHER" id="PTHR22601">
    <property type="entry name" value="ISP4 LIKE PROTEIN"/>
    <property type="match status" value="1"/>
</dbReference>
<keyword evidence="3" id="KW-0813">Transport</keyword>
<evidence type="ECO:0000256" key="7">
    <source>
        <dbReference type="ARBA" id="ARBA00022989"/>
    </source>
</evidence>
<dbReference type="GO" id="GO:0035673">
    <property type="term" value="F:oligopeptide transmembrane transporter activity"/>
    <property type="evidence" value="ECO:0007669"/>
    <property type="project" value="InterPro"/>
</dbReference>
<gene>
    <name evidence="10" type="ORF">RND71_027802</name>
</gene>
<sequence length="91" mass="10291">MPPATSLNFNSWIIVRTVFSFIIFRYRKKWWQRYNYVLSAALDAGVALMGVVLFFCITLWNVNFSCWGTGGEYCDLASCPTGKGISFDGCP</sequence>
<evidence type="ECO:0000256" key="8">
    <source>
        <dbReference type="ARBA" id="ARBA00023136"/>
    </source>
</evidence>
<keyword evidence="8 9" id="KW-0472">Membrane</keyword>
<feature type="transmembrane region" description="Helical" evidence="9">
    <location>
        <begin position="6"/>
        <end position="24"/>
    </location>
</feature>
<evidence type="ECO:0000256" key="6">
    <source>
        <dbReference type="ARBA" id="ARBA00022927"/>
    </source>
</evidence>
<dbReference type="Proteomes" id="UP001291623">
    <property type="component" value="Unassembled WGS sequence"/>
</dbReference>
<evidence type="ECO:0000256" key="1">
    <source>
        <dbReference type="ARBA" id="ARBA00004141"/>
    </source>
</evidence>
<dbReference type="InterPro" id="IPR004813">
    <property type="entry name" value="OPT"/>
</dbReference>
<dbReference type="AlphaFoldDB" id="A0AAE1V8I6"/>
<organism evidence="10 11">
    <name type="scientific">Anisodus tanguticus</name>
    <dbReference type="NCBI Taxonomy" id="243964"/>
    <lineage>
        <taxon>Eukaryota</taxon>
        <taxon>Viridiplantae</taxon>
        <taxon>Streptophyta</taxon>
        <taxon>Embryophyta</taxon>
        <taxon>Tracheophyta</taxon>
        <taxon>Spermatophyta</taxon>
        <taxon>Magnoliopsida</taxon>
        <taxon>eudicotyledons</taxon>
        <taxon>Gunneridae</taxon>
        <taxon>Pentapetalae</taxon>
        <taxon>asterids</taxon>
        <taxon>lamiids</taxon>
        <taxon>Solanales</taxon>
        <taxon>Solanaceae</taxon>
        <taxon>Solanoideae</taxon>
        <taxon>Hyoscyameae</taxon>
        <taxon>Anisodus</taxon>
    </lineage>
</organism>
<comment type="similarity">
    <text evidence="2">Belongs to the oligopeptide OPT transporter (TC 2.A.67.1) family.</text>
</comment>
<comment type="caution">
    <text evidence="10">The sequence shown here is derived from an EMBL/GenBank/DDBJ whole genome shotgun (WGS) entry which is preliminary data.</text>
</comment>
<proteinExistence type="inferred from homology"/>
<evidence type="ECO:0000256" key="2">
    <source>
        <dbReference type="ARBA" id="ARBA00005484"/>
    </source>
</evidence>
<reference evidence="10" key="1">
    <citation type="submission" date="2023-12" db="EMBL/GenBank/DDBJ databases">
        <title>Genome assembly of Anisodus tanguticus.</title>
        <authorList>
            <person name="Wang Y.-J."/>
        </authorList>
    </citation>
    <scope>NUCLEOTIDE SEQUENCE</scope>
    <source>
        <strain evidence="10">KB-2021</strain>
        <tissue evidence="10">Leaf</tissue>
    </source>
</reference>
<evidence type="ECO:0000313" key="10">
    <source>
        <dbReference type="EMBL" id="KAK4352284.1"/>
    </source>
</evidence>
<dbReference type="GO" id="GO:0016020">
    <property type="term" value="C:membrane"/>
    <property type="evidence" value="ECO:0007669"/>
    <property type="project" value="UniProtKB-SubCell"/>
</dbReference>
<accession>A0AAE1V8I6</accession>
<keyword evidence="5" id="KW-0571">Peptide transport</keyword>
<dbReference type="EMBL" id="JAVYJV010000015">
    <property type="protein sequence ID" value="KAK4352284.1"/>
    <property type="molecule type" value="Genomic_DNA"/>
</dbReference>
<name>A0AAE1V8I6_9SOLA</name>
<keyword evidence="11" id="KW-1185">Reference proteome</keyword>
<keyword evidence="7 9" id="KW-1133">Transmembrane helix</keyword>
<evidence type="ECO:0000256" key="4">
    <source>
        <dbReference type="ARBA" id="ARBA00022692"/>
    </source>
</evidence>
<keyword evidence="4 9" id="KW-0812">Transmembrane</keyword>
<keyword evidence="6" id="KW-0653">Protein transport</keyword>
<comment type="subcellular location">
    <subcellularLocation>
        <location evidence="1">Membrane</location>
        <topology evidence="1">Multi-pass membrane protein</topology>
    </subcellularLocation>
</comment>
<evidence type="ECO:0000313" key="11">
    <source>
        <dbReference type="Proteomes" id="UP001291623"/>
    </source>
</evidence>
<evidence type="ECO:0000256" key="5">
    <source>
        <dbReference type="ARBA" id="ARBA00022856"/>
    </source>
</evidence>
<feature type="transmembrane region" description="Helical" evidence="9">
    <location>
        <begin position="36"/>
        <end position="60"/>
    </location>
</feature>
<dbReference type="GO" id="GO:0015031">
    <property type="term" value="P:protein transport"/>
    <property type="evidence" value="ECO:0007669"/>
    <property type="project" value="UniProtKB-KW"/>
</dbReference>
<protein>
    <submittedName>
        <fullName evidence="10">Uncharacterized protein</fullName>
    </submittedName>
</protein>
<evidence type="ECO:0000256" key="9">
    <source>
        <dbReference type="SAM" id="Phobius"/>
    </source>
</evidence>